<dbReference type="InterPro" id="IPR016167">
    <property type="entry name" value="FAD-bd_PCMH_sub1"/>
</dbReference>
<dbReference type="Gene3D" id="3.30.43.10">
    <property type="entry name" value="Uridine Diphospho-n-acetylenolpyruvylglucosamine Reductase, domain 2"/>
    <property type="match status" value="1"/>
</dbReference>
<name>A0A1E4TFX5_9ASCO</name>
<evidence type="ECO:0000256" key="6">
    <source>
        <dbReference type="ARBA" id="ARBA00022630"/>
    </source>
</evidence>
<evidence type="ECO:0000256" key="1">
    <source>
        <dbReference type="ARBA" id="ARBA00001974"/>
    </source>
</evidence>
<dbReference type="InterPro" id="IPR016166">
    <property type="entry name" value="FAD-bd_PCMH"/>
</dbReference>
<keyword evidence="7 10" id="KW-0274">FAD</keyword>
<comment type="similarity">
    <text evidence="3 10">Belongs to the oxygen-dependent FAD-linked oxidoreductase family.</text>
</comment>
<evidence type="ECO:0000259" key="11">
    <source>
        <dbReference type="PROSITE" id="PS51387"/>
    </source>
</evidence>
<dbReference type="PROSITE" id="PS00862">
    <property type="entry name" value="OX2_COVAL_FAD"/>
    <property type="match status" value="1"/>
</dbReference>
<proteinExistence type="inferred from homology"/>
<dbReference type="Gene3D" id="3.30.70.2520">
    <property type="match status" value="1"/>
</dbReference>
<dbReference type="GO" id="GO:0032473">
    <property type="term" value="C:cytoplasmic side of mitochondrial outer membrane"/>
    <property type="evidence" value="ECO:0007669"/>
    <property type="project" value="EnsemblFungi"/>
</dbReference>
<evidence type="ECO:0000313" key="13">
    <source>
        <dbReference type="Proteomes" id="UP000095023"/>
    </source>
</evidence>
<dbReference type="InterPro" id="IPR036318">
    <property type="entry name" value="FAD-bd_PCMH-like_sf"/>
</dbReference>
<keyword evidence="6 10" id="KW-0285">Flavoprotein</keyword>
<dbReference type="InterPro" id="IPR007173">
    <property type="entry name" value="ALO_C"/>
</dbReference>
<dbReference type="InterPro" id="IPR006093">
    <property type="entry name" value="Oxy_OxRdtase_FAD_BS"/>
</dbReference>
<accession>A0A1E4TFX5</accession>
<sequence length="505" mass="57490">MTWAHTFCCYPERYLQPRSDGELARLVRLAHRCGKKLMTVGSGHSPSDITMTNDWIVNLDRYADVLNIDQHAKYADVRVQAGIRIYQLTAELKKHGLMIQSLGSIADQSIAGAISTGTHGSSAFHGLISQQIVDLTVLLANGEYVTCSQTDRPDLFAAALLSLGKIGIISHVTIRVVPEFKLESIQEVISFDTLLLIWPTIWTEHEFVRIWWFPYSRKCVIWRADKTDKQITPSRYSWYGSYFGRLFYECLLWLCVKVRGSWTPGVERFVFSRQYGVHETFGRSKERVTEYGTDAFRLDCLFKQVVNEWALPMENGTEALLALDAAIDEASSRGQYYVHAPIEVRVGNTTVPSPEQYTEMGTPLYPSFVHPHRGVIPGNTIRPLLDLTPELEFSPSPINRNLCLYLNATMYRPFGNACTFGAWFREFEAITGKLGGRPHWAKNFIGEFDETVRSKEDGHMYGFSSTISRWLGSNLTKWKQIRREVDPDNLFLSGEQWADRNGLVD</sequence>
<dbReference type="GO" id="GO:0031489">
    <property type="term" value="F:myosin V binding"/>
    <property type="evidence" value="ECO:0007669"/>
    <property type="project" value="EnsemblFungi"/>
</dbReference>
<organism evidence="12 13">
    <name type="scientific">Tortispora caseinolytica NRRL Y-17796</name>
    <dbReference type="NCBI Taxonomy" id="767744"/>
    <lineage>
        <taxon>Eukaryota</taxon>
        <taxon>Fungi</taxon>
        <taxon>Dikarya</taxon>
        <taxon>Ascomycota</taxon>
        <taxon>Saccharomycotina</taxon>
        <taxon>Trigonopsidomycetes</taxon>
        <taxon>Trigonopsidales</taxon>
        <taxon>Trigonopsidaceae</taxon>
        <taxon>Tortispora</taxon>
    </lineage>
</organism>
<feature type="domain" description="FAD-binding PCMH-type" evidence="11">
    <location>
        <begin position="7"/>
        <end position="179"/>
    </location>
</feature>
<dbReference type="GO" id="GO:0070485">
    <property type="term" value="P:dehydro-D-arabinono-1,4-lactone biosynthetic process"/>
    <property type="evidence" value="ECO:0007669"/>
    <property type="project" value="EnsemblFungi"/>
</dbReference>
<evidence type="ECO:0000256" key="4">
    <source>
        <dbReference type="ARBA" id="ARBA00013136"/>
    </source>
</evidence>
<evidence type="ECO:0000313" key="12">
    <source>
        <dbReference type="EMBL" id="ODV90607.1"/>
    </source>
</evidence>
<evidence type="ECO:0000256" key="10">
    <source>
        <dbReference type="RuleBase" id="RU367158"/>
    </source>
</evidence>
<dbReference type="GO" id="GO:0003885">
    <property type="term" value="F:D-arabinono-1,4-lactone oxidase activity"/>
    <property type="evidence" value="ECO:0007669"/>
    <property type="project" value="UniProtKB-UniRule"/>
</dbReference>
<dbReference type="GO" id="GO:0071949">
    <property type="term" value="F:FAD binding"/>
    <property type="evidence" value="ECO:0007669"/>
    <property type="project" value="UniProtKB-UniRule"/>
</dbReference>
<dbReference type="AlphaFoldDB" id="A0A1E4TFX5"/>
<dbReference type="NCBIfam" id="TIGR01678">
    <property type="entry name" value="FAD_lactone_ox"/>
    <property type="match status" value="1"/>
</dbReference>
<dbReference type="InterPro" id="IPR006094">
    <property type="entry name" value="Oxid_FAD_bind_N"/>
</dbReference>
<dbReference type="UniPathway" id="UPA00771">
    <property type="reaction ID" value="UER00766"/>
</dbReference>
<evidence type="ECO:0000256" key="7">
    <source>
        <dbReference type="ARBA" id="ARBA00022827"/>
    </source>
</evidence>
<evidence type="ECO:0000256" key="8">
    <source>
        <dbReference type="ARBA" id="ARBA00023002"/>
    </source>
</evidence>
<dbReference type="OrthoDB" id="610608at2759"/>
<dbReference type="InterPro" id="IPR030654">
    <property type="entry name" value="Sugar_lactone_oxidase"/>
</dbReference>
<dbReference type="PIRSF" id="PIRSF000136">
    <property type="entry name" value="LGO_GLO"/>
    <property type="match status" value="1"/>
</dbReference>
<dbReference type="Gene3D" id="3.30.465.10">
    <property type="match status" value="1"/>
</dbReference>
<dbReference type="SUPFAM" id="SSF56176">
    <property type="entry name" value="FAD-binding/transporter-associated domain-like"/>
    <property type="match status" value="1"/>
</dbReference>
<keyword evidence="13" id="KW-1185">Reference proteome</keyword>
<dbReference type="GO" id="GO:0000001">
    <property type="term" value="P:mitochondrion inheritance"/>
    <property type="evidence" value="ECO:0007669"/>
    <property type="project" value="EnsemblFungi"/>
</dbReference>
<keyword evidence="8 10" id="KW-0560">Oxidoreductase</keyword>
<dbReference type="Proteomes" id="UP000095023">
    <property type="component" value="Unassembled WGS sequence"/>
</dbReference>
<dbReference type="InterPro" id="IPR010031">
    <property type="entry name" value="FAD_lactone_oxidase-like"/>
</dbReference>
<gene>
    <name evidence="12" type="ORF">CANCADRAFT_57079</name>
</gene>
<keyword evidence="10" id="KW-0496">Mitochondrion</keyword>
<dbReference type="EC" id="1.1.3.37" evidence="4 10"/>
<evidence type="ECO:0000256" key="9">
    <source>
        <dbReference type="ARBA" id="ARBA00033418"/>
    </source>
</evidence>
<reference evidence="13" key="1">
    <citation type="submission" date="2016-02" db="EMBL/GenBank/DDBJ databases">
        <title>Comparative genomics of biotechnologically important yeasts.</title>
        <authorList>
            <consortium name="DOE Joint Genome Institute"/>
            <person name="Riley R."/>
            <person name="Haridas S."/>
            <person name="Wolfe K.H."/>
            <person name="Lopes M.R."/>
            <person name="Hittinger C.T."/>
            <person name="Goker M."/>
            <person name="Salamov A."/>
            <person name="Wisecaver J."/>
            <person name="Long T.M."/>
            <person name="Aerts A.L."/>
            <person name="Barry K."/>
            <person name="Choi C."/>
            <person name="Clum A."/>
            <person name="Coughlan A.Y."/>
            <person name="Deshpande S."/>
            <person name="Douglass A.P."/>
            <person name="Hanson S.J."/>
            <person name="Klenk H.-P."/>
            <person name="Labutti K."/>
            <person name="Lapidus A."/>
            <person name="Lindquist E."/>
            <person name="Lipzen A."/>
            <person name="Meier-Kolthoff J.P."/>
            <person name="Ohm R.A."/>
            <person name="Otillar R.P."/>
            <person name="Pangilinan J."/>
            <person name="Peng Y."/>
            <person name="Rokas A."/>
            <person name="Rosa C.A."/>
            <person name="Scheuner C."/>
            <person name="Sibirny A.A."/>
            <person name="Slot J.C."/>
            <person name="Stielow J.B."/>
            <person name="Sun H."/>
            <person name="Kurtzman C.P."/>
            <person name="Blackwell M."/>
            <person name="Jeffries T.W."/>
            <person name="Grigoriev I.V."/>
        </authorList>
    </citation>
    <scope>NUCLEOTIDE SEQUENCE [LARGE SCALE GENOMIC DNA]</scope>
    <source>
        <strain evidence="13">NRRL Y-17796</strain>
    </source>
</reference>
<comment type="pathway">
    <text evidence="2 10">Cofactor biosynthesis; D-erythroascorbate biosynthesis; dehydro-D-arabinono-1,4-lactone from D-arabinose: step 2/2.</text>
</comment>
<dbReference type="GO" id="GO:0034599">
    <property type="term" value="P:cellular response to oxidative stress"/>
    <property type="evidence" value="ECO:0007669"/>
    <property type="project" value="EnsemblFungi"/>
</dbReference>
<dbReference type="Pfam" id="PF04030">
    <property type="entry name" value="ALO"/>
    <property type="match status" value="1"/>
</dbReference>
<dbReference type="PROSITE" id="PS51387">
    <property type="entry name" value="FAD_PCMH"/>
    <property type="match status" value="1"/>
</dbReference>
<evidence type="ECO:0000256" key="2">
    <source>
        <dbReference type="ARBA" id="ARBA00005083"/>
    </source>
</evidence>
<comment type="catalytic activity">
    <reaction evidence="10">
        <text>D-arabinono-1,4-lactone + O2 = dehydro-D-arabinono-1,4-lactone + H2O2 + H(+)</text>
        <dbReference type="Rhea" id="RHEA:23756"/>
        <dbReference type="ChEBI" id="CHEBI:15378"/>
        <dbReference type="ChEBI" id="CHEBI:15379"/>
        <dbReference type="ChEBI" id="CHEBI:16240"/>
        <dbReference type="ChEBI" id="CHEBI:16292"/>
        <dbReference type="ChEBI" id="CHEBI:58277"/>
        <dbReference type="EC" id="1.1.3.37"/>
    </reaction>
</comment>
<dbReference type="InterPro" id="IPR016169">
    <property type="entry name" value="FAD-bd_PCMH_sub2"/>
</dbReference>
<evidence type="ECO:0000256" key="3">
    <source>
        <dbReference type="ARBA" id="ARBA00005466"/>
    </source>
</evidence>
<evidence type="ECO:0000256" key="5">
    <source>
        <dbReference type="ARBA" id="ARBA00016426"/>
    </source>
</evidence>
<dbReference type="PANTHER" id="PTHR43762:SF1">
    <property type="entry name" value="D-ARABINONO-1,4-LACTONE OXIDASE"/>
    <property type="match status" value="1"/>
</dbReference>
<comment type="subcellular location">
    <subcellularLocation>
        <location evidence="10">Mitochondrion membrane</location>
    </subcellularLocation>
</comment>
<dbReference type="Pfam" id="PF01565">
    <property type="entry name" value="FAD_binding_4"/>
    <property type="match status" value="1"/>
</dbReference>
<comment type="cofactor">
    <cofactor evidence="1 10">
        <name>FAD</name>
        <dbReference type="ChEBI" id="CHEBI:57692"/>
    </cofactor>
</comment>
<dbReference type="PANTHER" id="PTHR43762">
    <property type="entry name" value="L-GULONOLACTONE OXIDASE"/>
    <property type="match status" value="1"/>
</dbReference>
<protein>
    <recommendedName>
        <fullName evidence="5 10">D-arabinono-1,4-lactone oxidase</fullName>
        <shortName evidence="10">ALO</shortName>
        <ecNumber evidence="4 10">1.1.3.37</ecNumber>
    </recommendedName>
    <alternativeName>
        <fullName evidence="9 10">L-galactono-gamma-lactone oxidase</fullName>
    </alternativeName>
</protein>
<dbReference type="EMBL" id="KV453842">
    <property type="protein sequence ID" value="ODV90607.1"/>
    <property type="molecule type" value="Genomic_DNA"/>
</dbReference>